<dbReference type="GeneID" id="4462347"/>
<dbReference type="RefSeq" id="WP_011696378.1">
    <property type="nucleotide sequence ID" value="NC_008553.1"/>
</dbReference>
<evidence type="ECO:0000313" key="1">
    <source>
        <dbReference type="EMBL" id="ABK14986.1"/>
    </source>
</evidence>
<accession>A0B8G2</accession>
<dbReference type="EMBL" id="CP000477">
    <property type="protein sequence ID" value="ABK14986.1"/>
    <property type="molecule type" value="Genomic_DNA"/>
</dbReference>
<dbReference type="KEGG" id="mtp:Mthe_1205"/>
<reference evidence="1 2" key="1">
    <citation type="submission" date="2006-10" db="EMBL/GenBank/DDBJ databases">
        <title>Complete sequence of Methanosaeta thermophila PT.</title>
        <authorList>
            <consortium name="US DOE Joint Genome Institute"/>
            <person name="Copeland A."/>
            <person name="Lucas S."/>
            <person name="Lapidus A."/>
            <person name="Barry K."/>
            <person name="Detter J.C."/>
            <person name="Glavina del Rio T."/>
            <person name="Hammon N."/>
            <person name="Israni S."/>
            <person name="Pitluck S."/>
            <person name="Chain P."/>
            <person name="Malfatti S."/>
            <person name="Shin M."/>
            <person name="Vergez L."/>
            <person name="Schmutz J."/>
            <person name="Larimer F."/>
            <person name="Land M."/>
            <person name="Hauser L."/>
            <person name="Kyrpides N."/>
            <person name="Kim E."/>
            <person name="Smith K.S."/>
            <person name="Ingram-Smith C."/>
            <person name="Richardson P."/>
        </authorList>
    </citation>
    <scope>NUCLEOTIDE SEQUENCE [LARGE SCALE GENOMIC DNA]</scope>
    <source>
        <strain evidence="2">DSM 6194 / JCM 14653 / NBRC 101360 / PT</strain>
    </source>
</reference>
<evidence type="ECO:0000313" key="2">
    <source>
        <dbReference type="Proteomes" id="UP000000674"/>
    </source>
</evidence>
<keyword evidence="2" id="KW-1185">Reference proteome</keyword>
<dbReference type="HOGENOM" id="CLU_747250_0_0_2"/>
<dbReference type="OrthoDB" id="147449at2157"/>
<sequence length="347" mass="37801">MRSLLALLSVLIFIQGSAISQQVEDIYSNIDSCDVTVSGNVSGSHLQADLTRSGVPLSSYVLPLDAPGTLIISWNLSDPDVGAYEACASVTRSGEVLARRCYSFYHGGEVPVRFDVRDFLADSSGIHMLIYAADPAIVDIYYMLISGNRAVYVYRDRSVKIAGGRGVPTFIEWKWPVLLNAGETYTGRAKIVELPDGQTRAFMNRFVAVENARITETYEDEMGASATVLGTSRVPFRGSLRFVLSNGTELEVVEKKTPVLLDGDDESVEISWNRTLDPGIYHLKVVLLNSSGAVVDIRESVIEAEPVIRRGSNESSESKSSASAPAMAGLIAMLTIRQIIRRRGRAG</sequence>
<dbReference type="AlphaFoldDB" id="A0B8G2"/>
<name>A0B8G2_METTP</name>
<gene>
    <name evidence="1" type="ordered locus">Mthe_1205</name>
</gene>
<proteinExistence type="predicted"/>
<dbReference type="Proteomes" id="UP000000674">
    <property type="component" value="Chromosome"/>
</dbReference>
<protein>
    <submittedName>
        <fullName evidence="1">Uncharacterized protein</fullName>
    </submittedName>
</protein>
<organism evidence="1 2">
    <name type="scientific">Methanothrix thermoacetophila (strain DSM 6194 / JCM 14653 / NBRC 101360 / PT)</name>
    <name type="common">Methanosaeta thermophila</name>
    <dbReference type="NCBI Taxonomy" id="349307"/>
    <lineage>
        <taxon>Archaea</taxon>
        <taxon>Methanobacteriati</taxon>
        <taxon>Methanobacteriota</taxon>
        <taxon>Stenosarchaea group</taxon>
        <taxon>Methanomicrobia</taxon>
        <taxon>Methanotrichales</taxon>
        <taxon>Methanotrichaceae</taxon>
        <taxon>Methanothrix</taxon>
    </lineage>
</organism>